<name>J9G5M2_9ZZZZ</name>
<comment type="caution">
    <text evidence="1">The sequence shown here is derived from an EMBL/GenBank/DDBJ whole genome shotgun (WGS) entry which is preliminary data.</text>
</comment>
<dbReference type="AlphaFoldDB" id="J9G5M2"/>
<evidence type="ECO:0000313" key="1">
    <source>
        <dbReference type="EMBL" id="EJX02159.1"/>
    </source>
</evidence>
<proteinExistence type="predicted"/>
<accession>J9G5M2</accession>
<organism evidence="1">
    <name type="scientific">gut metagenome</name>
    <dbReference type="NCBI Taxonomy" id="749906"/>
    <lineage>
        <taxon>unclassified sequences</taxon>
        <taxon>metagenomes</taxon>
        <taxon>organismal metagenomes</taxon>
    </lineage>
</organism>
<gene>
    <name evidence="1" type="ORF">EVA_09735</name>
</gene>
<reference evidence="1" key="1">
    <citation type="journal article" date="2012" name="PLoS ONE">
        <title>Gene sets for utilization of primary and secondary nutrition supplies in the distal gut of endangered iberian lynx.</title>
        <authorList>
            <person name="Alcaide M."/>
            <person name="Messina E."/>
            <person name="Richter M."/>
            <person name="Bargiela R."/>
            <person name="Peplies J."/>
            <person name="Huws S.A."/>
            <person name="Newbold C.J."/>
            <person name="Golyshin P.N."/>
            <person name="Simon M.A."/>
            <person name="Lopez G."/>
            <person name="Yakimov M.M."/>
            <person name="Ferrer M."/>
        </authorList>
    </citation>
    <scope>NUCLEOTIDE SEQUENCE</scope>
</reference>
<dbReference type="EMBL" id="AMCI01002656">
    <property type="protein sequence ID" value="EJX02159.1"/>
    <property type="molecule type" value="Genomic_DNA"/>
</dbReference>
<sequence>MKSRNNVLCRRLQQCNDFSNNFTLTLDSYESIQLVSTNIEAFLCISSFQSGNTIFSFILDQLSRCICCIAEHNGCSPFQATIKRRIILFQAFQSFVKKRIFNHHQFDVGLITRSSQCTGSSSIHSCGIYQVEMTIFLYCSSDLLNNRTFIFLSHYYSVLLDFFYCLRVNLDARTHRARKINTLNICTLGCGRFQLNQSRDKLLAFSRI</sequence>
<protein>
    <submittedName>
        <fullName evidence="1">Uncharacterized protein</fullName>
    </submittedName>
</protein>